<comment type="caution">
    <text evidence="2">The sequence shown here is derived from an EMBL/GenBank/DDBJ whole genome shotgun (WGS) entry which is preliminary data.</text>
</comment>
<sequence length="127" mass="13625">MCCVVPSIFAWISRELLLQIPASNFPNCSSGFSWRILPTGLQLQPHLSAKRRVIALNEKLSSSLMAAAEHPSSATAQQPSSAAKLKIMLQLGRSEAVQLNSSRATQLGSGKVQSNAPARQQQSSPAR</sequence>
<protein>
    <submittedName>
        <fullName evidence="2">Uncharacterized protein</fullName>
    </submittedName>
</protein>
<dbReference type="AlphaFoldDB" id="A0AAV5JS63"/>
<proteinExistence type="predicted"/>
<accession>A0AAV5JS63</accession>
<dbReference type="EMBL" id="BPVZ01000038">
    <property type="protein sequence ID" value="GKV13195.1"/>
    <property type="molecule type" value="Genomic_DNA"/>
</dbReference>
<evidence type="ECO:0000256" key="1">
    <source>
        <dbReference type="SAM" id="MobiDB-lite"/>
    </source>
</evidence>
<name>A0AAV5JS63_9ROSI</name>
<gene>
    <name evidence="2" type="ORF">SLEP1_g24246</name>
</gene>
<feature type="region of interest" description="Disordered" evidence="1">
    <location>
        <begin position="102"/>
        <end position="127"/>
    </location>
</feature>
<evidence type="ECO:0000313" key="2">
    <source>
        <dbReference type="EMBL" id="GKV13195.1"/>
    </source>
</evidence>
<organism evidence="2 3">
    <name type="scientific">Rubroshorea leprosula</name>
    <dbReference type="NCBI Taxonomy" id="152421"/>
    <lineage>
        <taxon>Eukaryota</taxon>
        <taxon>Viridiplantae</taxon>
        <taxon>Streptophyta</taxon>
        <taxon>Embryophyta</taxon>
        <taxon>Tracheophyta</taxon>
        <taxon>Spermatophyta</taxon>
        <taxon>Magnoliopsida</taxon>
        <taxon>eudicotyledons</taxon>
        <taxon>Gunneridae</taxon>
        <taxon>Pentapetalae</taxon>
        <taxon>rosids</taxon>
        <taxon>malvids</taxon>
        <taxon>Malvales</taxon>
        <taxon>Dipterocarpaceae</taxon>
        <taxon>Rubroshorea</taxon>
    </lineage>
</organism>
<keyword evidence="3" id="KW-1185">Reference proteome</keyword>
<evidence type="ECO:0000313" key="3">
    <source>
        <dbReference type="Proteomes" id="UP001054252"/>
    </source>
</evidence>
<dbReference type="Proteomes" id="UP001054252">
    <property type="component" value="Unassembled WGS sequence"/>
</dbReference>
<reference evidence="2 3" key="1">
    <citation type="journal article" date="2021" name="Commun. Biol.">
        <title>The genome of Shorea leprosula (Dipterocarpaceae) highlights the ecological relevance of drought in aseasonal tropical rainforests.</title>
        <authorList>
            <person name="Ng K.K.S."/>
            <person name="Kobayashi M.J."/>
            <person name="Fawcett J.A."/>
            <person name="Hatakeyama M."/>
            <person name="Paape T."/>
            <person name="Ng C.H."/>
            <person name="Ang C.C."/>
            <person name="Tnah L.H."/>
            <person name="Lee C.T."/>
            <person name="Nishiyama T."/>
            <person name="Sese J."/>
            <person name="O'Brien M.J."/>
            <person name="Copetti D."/>
            <person name="Mohd Noor M.I."/>
            <person name="Ong R.C."/>
            <person name="Putra M."/>
            <person name="Sireger I.Z."/>
            <person name="Indrioko S."/>
            <person name="Kosugi Y."/>
            <person name="Izuno A."/>
            <person name="Isagi Y."/>
            <person name="Lee S.L."/>
            <person name="Shimizu K.K."/>
        </authorList>
    </citation>
    <scope>NUCLEOTIDE SEQUENCE [LARGE SCALE GENOMIC DNA]</scope>
    <source>
        <strain evidence="2">214</strain>
    </source>
</reference>